<comment type="caution">
    <text evidence="2">The sequence shown here is derived from an EMBL/GenBank/DDBJ whole genome shotgun (WGS) entry which is preliminary data.</text>
</comment>
<dbReference type="Pfam" id="PF09991">
    <property type="entry name" value="DUF2232"/>
    <property type="match status" value="1"/>
</dbReference>
<dbReference type="InterPro" id="IPR018710">
    <property type="entry name" value="DUF2232"/>
</dbReference>
<feature type="transmembrane region" description="Helical" evidence="1">
    <location>
        <begin position="100"/>
        <end position="121"/>
    </location>
</feature>
<organism evidence="2 3">
    <name type="scientific">Lentibacillus halophilus</name>
    <dbReference type="NCBI Taxonomy" id="295065"/>
    <lineage>
        <taxon>Bacteria</taxon>
        <taxon>Bacillati</taxon>
        <taxon>Bacillota</taxon>
        <taxon>Bacilli</taxon>
        <taxon>Bacillales</taxon>
        <taxon>Bacillaceae</taxon>
        <taxon>Lentibacillus</taxon>
    </lineage>
</organism>
<keyword evidence="1" id="KW-0472">Membrane</keyword>
<dbReference type="EMBL" id="BAAADM010000032">
    <property type="protein sequence ID" value="GAA0437144.1"/>
    <property type="molecule type" value="Genomic_DNA"/>
</dbReference>
<accession>A0ABN0Z788</accession>
<keyword evidence="3" id="KW-1185">Reference proteome</keyword>
<dbReference type="Proteomes" id="UP001501459">
    <property type="component" value="Unassembled WGS sequence"/>
</dbReference>
<evidence type="ECO:0000313" key="2">
    <source>
        <dbReference type="EMBL" id="GAA0437144.1"/>
    </source>
</evidence>
<dbReference type="PANTHER" id="PTHR41324:SF1">
    <property type="entry name" value="DUF2232 DOMAIN-CONTAINING PROTEIN"/>
    <property type="match status" value="1"/>
</dbReference>
<feature type="transmembrane region" description="Helical" evidence="1">
    <location>
        <begin position="12"/>
        <end position="43"/>
    </location>
</feature>
<evidence type="ECO:0000256" key="1">
    <source>
        <dbReference type="SAM" id="Phobius"/>
    </source>
</evidence>
<sequence>MDQSNQWRDGALLTIIYMLIALVAVFVPVIPFVAVFLLPVPFIVFASRYDWKSSIIMVLAASGLTMVLLSVHVVPLPVLMGLGGVAIGSAIYRKHSAYETLASGTLGFVVGFVMLFLYSQLVLQVDLISEWNSVMDESISMSQDVIEEFGMAGEAEDQMQAVKDQLDMLLELIPVWIVLISLLMAFISQWVSYKVITKWQNHALQFPPFRMFRLPLSLIWVYFVALMLSFLDLSGMTAQAVHNVMMLAGLLIALQGLSFIFYYTYVKRITKALPVMSVLLTIFLPFIFLFLVRLLGIIDIGFALRDRIANGKT</sequence>
<feature type="transmembrane region" description="Helical" evidence="1">
    <location>
        <begin position="55"/>
        <end position="88"/>
    </location>
</feature>
<gene>
    <name evidence="2" type="ORF">GCM10008983_12350</name>
</gene>
<proteinExistence type="predicted"/>
<keyword evidence="1" id="KW-1133">Transmembrane helix</keyword>
<dbReference type="RefSeq" id="WP_343751829.1">
    <property type="nucleotide sequence ID" value="NZ_BAAADM010000032.1"/>
</dbReference>
<feature type="transmembrane region" description="Helical" evidence="1">
    <location>
        <begin position="243"/>
        <end position="266"/>
    </location>
</feature>
<keyword evidence="1" id="KW-0812">Transmembrane</keyword>
<feature type="transmembrane region" description="Helical" evidence="1">
    <location>
        <begin position="173"/>
        <end position="193"/>
    </location>
</feature>
<name>A0ABN0Z788_9BACI</name>
<reference evidence="2 3" key="1">
    <citation type="journal article" date="2019" name="Int. J. Syst. Evol. Microbiol.">
        <title>The Global Catalogue of Microorganisms (GCM) 10K type strain sequencing project: providing services to taxonomists for standard genome sequencing and annotation.</title>
        <authorList>
            <consortium name="The Broad Institute Genomics Platform"/>
            <consortium name="The Broad Institute Genome Sequencing Center for Infectious Disease"/>
            <person name="Wu L."/>
            <person name="Ma J."/>
        </authorList>
    </citation>
    <scope>NUCLEOTIDE SEQUENCE [LARGE SCALE GENOMIC DNA]</scope>
    <source>
        <strain evidence="2 3">JCM 12149</strain>
    </source>
</reference>
<protein>
    <submittedName>
        <fullName evidence="2">YybS family protein</fullName>
    </submittedName>
</protein>
<evidence type="ECO:0000313" key="3">
    <source>
        <dbReference type="Proteomes" id="UP001501459"/>
    </source>
</evidence>
<dbReference type="PANTHER" id="PTHR41324">
    <property type="entry name" value="MEMBRANE PROTEIN-RELATED"/>
    <property type="match status" value="1"/>
</dbReference>
<feature type="transmembrane region" description="Helical" evidence="1">
    <location>
        <begin position="214"/>
        <end position="231"/>
    </location>
</feature>
<feature type="transmembrane region" description="Helical" evidence="1">
    <location>
        <begin position="278"/>
        <end position="304"/>
    </location>
</feature>